<keyword evidence="2" id="KW-0240">DNA-directed RNA polymerase</keyword>
<evidence type="ECO:0000256" key="6">
    <source>
        <dbReference type="SAM" id="MobiDB-lite"/>
    </source>
</evidence>
<gene>
    <name evidence="8" type="ORF">A1O1_01435</name>
</gene>
<dbReference type="OrthoDB" id="10248581at2759"/>
<dbReference type="InterPro" id="IPR022905">
    <property type="entry name" value="Rpo11-like"/>
</dbReference>
<protein>
    <recommendedName>
        <fullName evidence="7">DNA-directed RNA polymerase RBP11-like dimerisation domain-containing protein</fullName>
    </recommendedName>
</protein>
<dbReference type="GeneID" id="19156337"/>
<proteinExistence type="inferred from homology"/>
<dbReference type="HAMAP" id="MF_00261">
    <property type="entry name" value="RNApol_arch_Rpo11"/>
    <property type="match status" value="1"/>
</dbReference>
<dbReference type="InterPro" id="IPR036603">
    <property type="entry name" value="RBP11-like"/>
</dbReference>
<dbReference type="GO" id="GO:0005665">
    <property type="term" value="C:RNA polymerase II, core complex"/>
    <property type="evidence" value="ECO:0007669"/>
    <property type="project" value="InterPro"/>
</dbReference>
<feature type="compositionally biased region" description="Low complexity" evidence="6">
    <location>
        <begin position="94"/>
        <end position="104"/>
    </location>
</feature>
<dbReference type="STRING" id="1182541.W9ZP93"/>
<feature type="region of interest" description="Disordered" evidence="6">
    <location>
        <begin position="131"/>
        <end position="183"/>
    </location>
</feature>
<sequence>MADAAETAPMRPSTTPPGSPPAMPFRGRVLNSGYPEIPASTTPPGSPPGNRAFSNALFRRPVPFSTTPPGTPRRFSTGQDIKGKARSTDSESRGAAANNTNAGMNPREAALAKAIEALKVAYAKNVPLIKETPTSSKAPGSGGGNNEPENTNNQDHPQQDDHGDHQDDARAQQHGTRGERIPDRCATARLLHPFHRPADCTSGYTPAPGLSPLLLLSVQRTLVTALTDIFFHNSTEAFLLGPGEKRIELKIDTRTPNTEIFVFNKEDHTLGGLLVDKLLKNSHVLFAAYRVPHPLFARFELRVQTDGEISPKEALVASSSEIIRDFETLKTNFTREYELRKMVGSAAQNNGA</sequence>
<accession>W9ZP93</accession>
<comment type="caution">
    <text evidence="8">The sequence shown here is derived from an EMBL/GenBank/DDBJ whole genome shotgun (WGS) entry which is preliminary data.</text>
</comment>
<organism evidence="8 9">
    <name type="scientific">Capronia coronata CBS 617.96</name>
    <dbReference type="NCBI Taxonomy" id="1182541"/>
    <lineage>
        <taxon>Eukaryota</taxon>
        <taxon>Fungi</taxon>
        <taxon>Dikarya</taxon>
        <taxon>Ascomycota</taxon>
        <taxon>Pezizomycotina</taxon>
        <taxon>Eurotiomycetes</taxon>
        <taxon>Chaetothyriomycetidae</taxon>
        <taxon>Chaetothyriales</taxon>
        <taxon>Herpotrichiellaceae</taxon>
        <taxon>Capronia</taxon>
    </lineage>
</organism>
<name>W9ZP93_9EURO</name>
<feature type="compositionally biased region" description="Pro residues" evidence="6">
    <location>
        <begin position="14"/>
        <end position="23"/>
    </location>
</feature>
<feature type="compositionally biased region" description="Basic and acidic residues" evidence="6">
    <location>
        <begin position="157"/>
        <end position="183"/>
    </location>
</feature>
<dbReference type="SUPFAM" id="SSF55257">
    <property type="entry name" value="RBP11-like subunits of RNA polymerase"/>
    <property type="match status" value="1"/>
</dbReference>
<evidence type="ECO:0000256" key="1">
    <source>
        <dbReference type="ARBA" id="ARBA00004123"/>
    </source>
</evidence>
<keyword evidence="3" id="KW-0804">Transcription</keyword>
<dbReference type="RefSeq" id="XP_007720538.1">
    <property type="nucleotide sequence ID" value="XM_007722348.1"/>
</dbReference>
<dbReference type="PANTHER" id="PTHR13946">
    <property type="entry name" value="DNA-DIRECTED RNA POLYMERASE I,II,III"/>
    <property type="match status" value="1"/>
</dbReference>
<evidence type="ECO:0000313" key="8">
    <source>
        <dbReference type="EMBL" id="EXJ96309.1"/>
    </source>
</evidence>
<keyword evidence="4" id="KW-0539">Nucleus</keyword>
<evidence type="ECO:0000256" key="5">
    <source>
        <dbReference type="ARBA" id="ARBA00025751"/>
    </source>
</evidence>
<dbReference type="InterPro" id="IPR009025">
    <property type="entry name" value="RBP11-like_dimer"/>
</dbReference>
<dbReference type="InterPro" id="IPR037685">
    <property type="entry name" value="RBP11"/>
</dbReference>
<dbReference type="eggNOG" id="KOG4392">
    <property type="taxonomic scope" value="Eukaryota"/>
</dbReference>
<dbReference type="Gene3D" id="3.30.1360.10">
    <property type="entry name" value="RNA polymerase, RBP11-like subunit"/>
    <property type="match status" value="1"/>
</dbReference>
<feature type="domain" description="DNA-directed RNA polymerase RBP11-like dimerisation" evidence="7">
    <location>
        <begin position="260"/>
        <end position="331"/>
    </location>
</feature>
<feature type="compositionally biased region" description="Basic and acidic residues" evidence="6">
    <location>
        <begin position="81"/>
        <end position="92"/>
    </location>
</feature>
<dbReference type="Proteomes" id="UP000019484">
    <property type="component" value="Unassembled WGS sequence"/>
</dbReference>
<dbReference type="GO" id="GO:0006366">
    <property type="term" value="P:transcription by RNA polymerase II"/>
    <property type="evidence" value="ECO:0007669"/>
    <property type="project" value="InterPro"/>
</dbReference>
<dbReference type="Pfam" id="PF13656">
    <property type="entry name" value="RNA_pol_L_2"/>
    <property type="match status" value="1"/>
</dbReference>
<dbReference type="GO" id="GO:0003899">
    <property type="term" value="F:DNA-directed RNA polymerase activity"/>
    <property type="evidence" value="ECO:0007669"/>
    <property type="project" value="InterPro"/>
</dbReference>
<feature type="region of interest" description="Disordered" evidence="6">
    <location>
        <begin position="1"/>
        <end position="104"/>
    </location>
</feature>
<dbReference type="CDD" id="cd06926">
    <property type="entry name" value="RNAP_II_RPB11"/>
    <property type="match status" value="1"/>
</dbReference>
<feature type="compositionally biased region" description="Polar residues" evidence="6">
    <location>
        <begin position="64"/>
        <end position="79"/>
    </location>
</feature>
<evidence type="ECO:0000313" key="9">
    <source>
        <dbReference type="Proteomes" id="UP000019484"/>
    </source>
</evidence>
<dbReference type="EMBL" id="AMWN01000001">
    <property type="protein sequence ID" value="EXJ96309.1"/>
    <property type="molecule type" value="Genomic_DNA"/>
</dbReference>
<evidence type="ECO:0000256" key="4">
    <source>
        <dbReference type="ARBA" id="ARBA00023242"/>
    </source>
</evidence>
<evidence type="ECO:0000256" key="3">
    <source>
        <dbReference type="ARBA" id="ARBA00023163"/>
    </source>
</evidence>
<dbReference type="HOGENOM" id="CLU_949947_0_0_1"/>
<comment type="subcellular location">
    <subcellularLocation>
        <location evidence="1">Nucleus</location>
    </subcellularLocation>
</comment>
<reference evidence="8 9" key="1">
    <citation type="submission" date="2013-03" db="EMBL/GenBank/DDBJ databases">
        <title>The Genome Sequence of Capronia coronata CBS 617.96.</title>
        <authorList>
            <consortium name="The Broad Institute Genomics Platform"/>
            <person name="Cuomo C."/>
            <person name="de Hoog S."/>
            <person name="Gorbushina A."/>
            <person name="Walker B."/>
            <person name="Young S.K."/>
            <person name="Zeng Q."/>
            <person name="Gargeya S."/>
            <person name="Fitzgerald M."/>
            <person name="Haas B."/>
            <person name="Abouelleil A."/>
            <person name="Allen A.W."/>
            <person name="Alvarado L."/>
            <person name="Arachchi H.M."/>
            <person name="Berlin A.M."/>
            <person name="Chapman S.B."/>
            <person name="Gainer-Dewar J."/>
            <person name="Goldberg J."/>
            <person name="Griggs A."/>
            <person name="Gujja S."/>
            <person name="Hansen M."/>
            <person name="Howarth C."/>
            <person name="Imamovic A."/>
            <person name="Ireland A."/>
            <person name="Larimer J."/>
            <person name="McCowan C."/>
            <person name="Murphy C."/>
            <person name="Pearson M."/>
            <person name="Poon T.W."/>
            <person name="Priest M."/>
            <person name="Roberts A."/>
            <person name="Saif S."/>
            <person name="Shea T."/>
            <person name="Sisk P."/>
            <person name="Sykes S."/>
            <person name="Wortman J."/>
            <person name="Nusbaum C."/>
            <person name="Birren B."/>
        </authorList>
    </citation>
    <scope>NUCLEOTIDE SEQUENCE [LARGE SCALE GENOMIC DNA]</scope>
    <source>
        <strain evidence="8 9">CBS 617.96</strain>
    </source>
</reference>
<evidence type="ECO:0000259" key="7">
    <source>
        <dbReference type="Pfam" id="PF13656"/>
    </source>
</evidence>
<evidence type="ECO:0000256" key="2">
    <source>
        <dbReference type="ARBA" id="ARBA00022478"/>
    </source>
</evidence>
<dbReference type="PANTHER" id="PTHR13946:SF16">
    <property type="entry name" value="DNA-DIRECTED RNA POLYMERASE II SUBUNIT RPB11"/>
    <property type="match status" value="1"/>
</dbReference>
<feature type="compositionally biased region" description="Low complexity" evidence="6">
    <location>
        <begin position="146"/>
        <end position="156"/>
    </location>
</feature>
<dbReference type="AlphaFoldDB" id="W9ZP93"/>
<comment type="similarity">
    <text evidence="5">Belongs to the archaeal Rpo11/eukaryotic RPB11/RPC19 RNA polymerase subunit family.</text>
</comment>
<dbReference type="GO" id="GO:0046983">
    <property type="term" value="F:protein dimerization activity"/>
    <property type="evidence" value="ECO:0007669"/>
    <property type="project" value="InterPro"/>
</dbReference>
<keyword evidence="9" id="KW-1185">Reference proteome</keyword>